<reference evidence="2" key="1">
    <citation type="submission" date="2016-11" db="UniProtKB">
        <authorList>
            <consortium name="WormBaseParasite"/>
        </authorList>
    </citation>
    <scope>IDENTIFICATION</scope>
</reference>
<accession>A0A1I7ZV02</accession>
<name>A0A1I7ZV02_9BILA</name>
<dbReference type="WBParaSite" id="L893_g29842.t1">
    <property type="protein sequence ID" value="L893_g29842.t1"/>
    <property type="gene ID" value="L893_g29842"/>
</dbReference>
<sequence length="140" mass="15651">MAADSYSQYRDAQPSIQFAAVPHAHNLNLVSGCQNRPHQTAPAERLLGILFVNKCRIHQLTVAPFASMSVYNFTVGSRQGSRHDNHSLTHRDVDHRAANVAYDLTASLVRTWLLETRIFLRIGFLGVAGNMACRNAKEDY</sequence>
<proteinExistence type="predicted"/>
<protein>
    <submittedName>
        <fullName evidence="2">Uncharacterized protein</fullName>
    </submittedName>
</protein>
<evidence type="ECO:0000313" key="1">
    <source>
        <dbReference type="Proteomes" id="UP000095287"/>
    </source>
</evidence>
<evidence type="ECO:0000313" key="2">
    <source>
        <dbReference type="WBParaSite" id="L893_g29842.t1"/>
    </source>
</evidence>
<dbReference type="Proteomes" id="UP000095287">
    <property type="component" value="Unplaced"/>
</dbReference>
<dbReference type="AlphaFoldDB" id="A0A1I7ZV02"/>
<keyword evidence="1" id="KW-1185">Reference proteome</keyword>
<organism evidence="1 2">
    <name type="scientific">Steinernema glaseri</name>
    <dbReference type="NCBI Taxonomy" id="37863"/>
    <lineage>
        <taxon>Eukaryota</taxon>
        <taxon>Metazoa</taxon>
        <taxon>Ecdysozoa</taxon>
        <taxon>Nematoda</taxon>
        <taxon>Chromadorea</taxon>
        <taxon>Rhabditida</taxon>
        <taxon>Tylenchina</taxon>
        <taxon>Panagrolaimomorpha</taxon>
        <taxon>Strongyloidoidea</taxon>
        <taxon>Steinernematidae</taxon>
        <taxon>Steinernema</taxon>
    </lineage>
</organism>